<sequence>MESMGIMGFMLGGAGMTFALIALGQVANVKKELTELKASLDKSGNVVTKQDE</sequence>
<evidence type="ECO:0000313" key="3">
    <source>
        <dbReference type="Proteomes" id="UP000568664"/>
    </source>
</evidence>
<reference evidence="2 3" key="1">
    <citation type="submission" date="2020-04" db="EMBL/GenBank/DDBJ databases">
        <title>Thalassotalea sp. M1531, isolated from the surface of marine red alga.</title>
        <authorList>
            <person name="Pang L."/>
            <person name="Lu D.-C."/>
        </authorList>
    </citation>
    <scope>NUCLEOTIDE SEQUENCE [LARGE SCALE GENOMIC DNA]</scope>
    <source>
        <strain evidence="2 3">M1531</strain>
    </source>
</reference>
<evidence type="ECO:0000256" key="1">
    <source>
        <dbReference type="SAM" id="Phobius"/>
    </source>
</evidence>
<gene>
    <name evidence="2" type="ORF">HII17_00665</name>
</gene>
<dbReference type="EMBL" id="JABBXH010000001">
    <property type="protein sequence ID" value="NMP30058.1"/>
    <property type="molecule type" value="Genomic_DNA"/>
</dbReference>
<name>A0A7Y0L8S7_9GAMM</name>
<keyword evidence="1" id="KW-1133">Transmembrane helix</keyword>
<accession>A0A7Y0L8S7</accession>
<organism evidence="2 3">
    <name type="scientific">Thalassotalea algicola</name>
    <dbReference type="NCBI Taxonomy" id="2716224"/>
    <lineage>
        <taxon>Bacteria</taxon>
        <taxon>Pseudomonadati</taxon>
        <taxon>Pseudomonadota</taxon>
        <taxon>Gammaproteobacteria</taxon>
        <taxon>Alteromonadales</taxon>
        <taxon>Colwelliaceae</taxon>
        <taxon>Thalassotalea</taxon>
    </lineage>
</organism>
<keyword evidence="1" id="KW-0812">Transmembrane</keyword>
<proteinExistence type="predicted"/>
<dbReference type="RefSeq" id="WP_169073407.1">
    <property type="nucleotide sequence ID" value="NZ_JABBXH010000001.1"/>
</dbReference>
<feature type="transmembrane region" description="Helical" evidence="1">
    <location>
        <begin position="6"/>
        <end position="27"/>
    </location>
</feature>
<dbReference type="AlphaFoldDB" id="A0A7Y0L8S7"/>
<evidence type="ECO:0000313" key="2">
    <source>
        <dbReference type="EMBL" id="NMP30058.1"/>
    </source>
</evidence>
<protein>
    <submittedName>
        <fullName evidence="2">Uncharacterized protein</fullName>
    </submittedName>
</protein>
<dbReference type="Proteomes" id="UP000568664">
    <property type="component" value="Unassembled WGS sequence"/>
</dbReference>
<keyword evidence="3" id="KW-1185">Reference proteome</keyword>
<comment type="caution">
    <text evidence="2">The sequence shown here is derived from an EMBL/GenBank/DDBJ whole genome shotgun (WGS) entry which is preliminary data.</text>
</comment>
<keyword evidence="1" id="KW-0472">Membrane</keyword>